<dbReference type="Pfam" id="PF00732">
    <property type="entry name" value="GMC_oxred_N"/>
    <property type="match status" value="1"/>
</dbReference>
<protein>
    <submittedName>
        <fullName evidence="11">Glucose-methanol-choline oxidoreductase N-terminal domain-containing protein</fullName>
    </submittedName>
</protein>
<keyword evidence="7" id="KW-0732">Signal</keyword>
<dbReference type="Proteomes" id="UP000887569">
    <property type="component" value="Unplaced"/>
</dbReference>
<feature type="domain" description="Glucose-methanol-choline oxidoreductase N-terminal" evidence="8">
    <location>
        <begin position="155"/>
        <end position="178"/>
    </location>
</feature>
<comment type="similarity">
    <text evidence="2 6">Belongs to the GMC oxidoreductase family.</text>
</comment>
<dbReference type="Pfam" id="PF05199">
    <property type="entry name" value="GMC_oxred_C"/>
    <property type="match status" value="1"/>
</dbReference>
<feature type="binding site" evidence="5">
    <location>
        <position position="295"/>
    </location>
    <ligand>
        <name>FAD</name>
        <dbReference type="ChEBI" id="CHEBI:57692"/>
    </ligand>
</feature>
<comment type="cofactor">
    <cofactor evidence="1 5">
        <name>FAD</name>
        <dbReference type="ChEBI" id="CHEBI:57692"/>
    </cofactor>
</comment>
<evidence type="ECO:0000313" key="10">
    <source>
        <dbReference type="Proteomes" id="UP000887569"/>
    </source>
</evidence>
<dbReference type="AlphaFoldDB" id="A0A914ZMY8"/>
<dbReference type="Gene3D" id="3.50.50.60">
    <property type="entry name" value="FAD/NAD(P)-binding domain"/>
    <property type="match status" value="1"/>
</dbReference>
<evidence type="ECO:0000256" key="2">
    <source>
        <dbReference type="ARBA" id="ARBA00010790"/>
    </source>
</evidence>
<keyword evidence="10" id="KW-1185">Reference proteome</keyword>
<dbReference type="PANTHER" id="PTHR11552">
    <property type="entry name" value="GLUCOSE-METHANOL-CHOLINE GMC OXIDOREDUCTASE"/>
    <property type="match status" value="1"/>
</dbReference>
<evidence type="ECO:0000259" key="9">
    <source>
        <dbReference type="PROSITE" id="PS00624"/>
    </source>
</evidence>
<dbReference type="NCBIfam" id="NF002550">
    <property type="entry name" value="PRK02106.1"/>
    <property type="match status" value="1"/>
</dbReference>
<feature type="binding site" evidence="5">
    <location>
        <begin position="165"/>
        <end position="168"/>
    </location>
    <ligand>
        <name>FAD</name>
        <dbReference type="ChEBI" id="CHEBI:57692"/>
    </ligand>
</feature>
<evidence type="ECO:0000259" key="8">
    <source>
        <dbReference type="PROSITE" id="PS00623"/>
    </source>
</evidence>
<dbReference type="InterPro" id="IPR000172">
    <property type="entry name" value="GMC_OxRdtase_N"/>
</dbReference>
<feature type="signal peptide" evidence="7">
    <location>
        <begin position="1"/>
        <end position="20"/>
    </location>
</feature>
<dbReference type="PROSITE" id="PS00623">
    <property type="entry name" value="GMC_OXRED_1"/>
    <property type="match status" value="1"/>
</dbReference>
<dbReference type="WBParaSite" id="PgB08_g076_t01">
    <property type="protein sequence ID" value="PgB08_g076_t01"/>
    <property type="gene ID" value="PgB08_g076"/>
</dbReference>
<organism evidence="10 11">
    <name type="scientific">Parascaris univalens</name>
    <name type="common">Nematode worm</name>
    <dbReference type="NCBI Taxonomy" id="6257"/>
    <lineage>
        <taxon>Eukaryota</taxon>
        <taxon>Metazoa</taxon>
        <taxon>Ecdysozoa</taxon>
        <taxon>Nematoda</taxon>
        <taxon>Chromadorea</taxon>
        <taxon>Rhabditida</taxon>
        <taxon>Spirurina</taxon>
        <taxon>Ascaridomorpha</taxon>
        <taxon>Ascaridoidea</taxon>
        <taxon>Ascarididae</taxon>
        <taxon>Parascaris</taxon>
    </lineage>
</organism>
<evidence type="ECO:0000256" key="6">
    <source>
        <dbReference type="RuleBase" id="RU003968"/>
    </source>
</evidence>
<dbReference type="Gene3D" id="3.30.560.10">
    <property type="entry name" value="Glucose Oxidase, domain 3"/>
    <property type="match status" value="1"/>
</dbReference>
<dbReference type="GO" id="GO:0016614">
    <property type="term" value="F:oxidoreductase activity, acting on CH-OH group of donors"/>
    <property type="evidence" value="ECO:0007669"/>
    <property type="project" value="InterPro"/>
</dbReference>
<dbReference type="SUPFAM" id="SSF51905">
    <property type="entry name" value="FAD/NAD(P)-binding domain"/>
    <property type="match status" value="1"/>
</dbReference>
<reference evidence="11" key="1">
    <citation type="submission" date="2022-11" db="UniProtKB">
        <authorList>
            <consortium name="WormBaseParasite"/>
        </authorList>
    </citation>
    <scope>IDENTIFICATION</scope>
</reference>
<keyword evidence="4 5" id="KW-0274">FAD</keyword>
<dbReference type="InterPro" id="IPR036188">
    <property type="entry name" value="FAD/NAD-bd_sf"/>
</dbReference>
<feature type="domain" description="Glucose-methanol-choline oxidoreductase N-terminal" evidence="9">
    <location>
        <begin position="341"/>
        <end position="355"/>
    </location>
</feature>
<dbReference type="GO" id="GO:0050660">
    <property type="term" value="F:flavin adenine dinucleotide binding"/>
    <property type="evidence" value="ECO:0007669"/>
    <property type="project" value="InterPro"/>
</dbReference>
<keyword evidence="3 6" id="KW-0285">Flavoprotein</keyword>
<dbReference type="PROSITE" id="PS00624">
    <property type="entry name" value="GMC_OXRED_2"/>
    <property type="match status" value="1"/>
</dbReference>
<evidence type="ECO:0000256" key="3">
    <source>
        <dbReference type="ARBA" id="ARBA00022630"/>
    </source>
</evidence>
<feature type="binding site" evidence="5">
    <location>
        <position position="157"/>
    </location>
    <ligand>
        <name>FAD</name>
        <dbReference type="ChEBI" id="CHEBI:57692"/>
    </ligand>
</feature>
<dbReference type="PIRSF" id="PIRSF000137">
    <property type="entry name" value="Alcohol_oxidase"/>
    <property type="match status" value="1"/>
</dbReference>
<sequence length="659" mass="73781">VNLSLFSIRLCLFMLHFVNRIIRYFKVLHSSMRLLRSVSLGTSLAHNLHNTSSVDASILWELHNGSVIKALRGHRPTHIIVGGGSAGCVLANRLSEDAANMVLLLEAGPPDHLWNWKIHMPAALMYNLCNDKYNWFYRTTAQEHMNNRALYWPRGRVWGGSSSLNAMVYVRGHPFDYDRWDSEGATGWSYANCLPYFKKAQTHKFSIGPSDPYRGFNGPLQVMQAGCKHPLHQAFLIAGEQRGVGRTDDMNGFRQEGLGPMDMTIDNGVRCSTSTAYLRPAINRPNLWVSSNVLVTKVLLDKKKAIGVELVRKPKFRSVSSVNERDCEKVFCDGNVIISGGAINSPQLLMLSGIGPADHLKSVGIDVVQHLPGVGQNLMDHLEVYVQQKCILPITLYNKSSWRFPHNMIRIGAQWLTTHTGLGASSHLESGGFTKSNQNVLHPDIQFHFLPSTVHDDGRTSGTCHAYQVHVGPMRSRSRGEILLRNNDPRVQPLINPRYLSNEEDFIEFRKCIQISREIFAQRAFDVYRGAELAPGEEYTTNEQIDEFVRNNAASAYHPCGTCMMGSTNNKNLVVNAHDMSVYGIENLKVVDASVMPSIVSGNLNAPVIMMAERSADLINKKPTLKPQRVPIWPTDKADQFASCGNDRRNEICKRHPSE</sequence>
<name>A0A914ZMY8_PARUN</name>
<evidence type="ECO:0000256" key="7">
    <source>
        <dbReference type="SAM" id="SignalP"/>
    </source>
</evidence>
<accession>A0A914ZMY8</accession>
<dbReference type="SUPFAM" id="SSF54373">
    <property type="entry name" value="FAD-linked reductases, C-terminal domain"/>
    <property type="match status" value="1"/>
</dbReference>
<evidence type="ECO:0000256" key="1">
    <source>
        <dbReference type="ARBA" id="ARBA00001974"/>
    </source>
</evidence>
<evidence type="ECO:0000313" key="11">
    <source>
        <dbReference type="WBParaSite" id="PgB08_g076_t01"/>
    </source>
</evidence>
<evidence type="ECO:0000256" key="4">
    <source>
        <dbReference type="ARBA" id="ARBA00022827"/>
    </source>
</evidence>
<dbReference type="PANTHER" id="PTHR11552:SF147">
    <property type="entry name" value="CHOLINE DEHYDROGENASE, MITOCHONDRIAL"/>
    <property type="match status" value="1"/>
</dbReference>
<proteinExistence type="inferred from homology"/>
<dbReference type="InterPro" id="IPR012132">
    <property type="entry name" value="GMC_OxRdtase"/>
</dbReference>
<dbReference type="InterPro" id="IPR007867">
    <property type="entry name" value="GMC_OxRtase_C"/>
</dbReference>
<feature type="chain" id="PRO_5037134024" evidence="7">
    <location>
        <begin position="21"/>
        <end position="659"/>
    </location>
</feature>
<evidence type="ECO:0000256" key="5">
    <source>
        <dbReference type="PIRSR" id="PIRSR000137-2"/>
    </source>
</evidence>